<feature type="transmembrane region" description="Helical" evidence="12">
    <location>
        <begin position="380"/>
        <end position="407"/>
    </location>
</feature>
<dbReference type="Pfam" id="PF02378">
    <property type="entry name" value="PTS_EIIC"/>
    <property type="match status" value="1"/>
</dbReference>
<keyword evidence="17" id="KW-1185">Reference proteome</keyword>
<keyword evidence="9 12" id="KW-1133">Transmembrane helix</keyword>
<feature type="active site" description="Phosphocysteine intermediate; for EIIB activity" evidence="11">
    <location>
        <position position="26"/>
    </location>
</feature>
<dbReference type="PROSITE" id="PS51103">
    <property type="entry name" value="PTS_EIIC_TYPE_1"/>
    <property type="match status" value="1"/>
</dbReference>
<name>A0A498RDE5_9FIRM</name>
<evidence type="ECO:0000259" key="13">
    <source>
        <dbReference type="PROSITE" id="PS51093"/>
    </source>
</evidence>
<dbReference type="PANTHER" id="PTHR30175:SF1">
    <property type="entry name" value="PTS SYSTEM ARBUTIN-, CELLOBIOSE-, AND SALICIN-SPECIFIC EIIBC COMPONENT-RELATED"/>
    <property type="match status" value="1"/>
</dbReference>
<dbReference type="InterPro" id="IPR011297">
    <property type="entry name" value="PTS_IIABC_b_glu"/>
</dbReference>
<dbReference type="AlphaFoldDB" id="A0A498RDE5"/>
<dbReference type="SUPFAM" id="SSF51261">
    <property type="entry name" value="Duplicated hybrid motif"/>
    <property type="match status" value="1"/>
</dbReference>
<dbReference type="Gene3D" id="3.30.1360.60">
    <property type="entry name" value="Glucose permease domain IIB"/>
    <property type="match status" value="1"/>
</dbReference>
<dbReference type="InterPro" id="IPR018113">
    <property type="entry name" value="PTrfase_EIIB_Cys"/>
</dbReference>
<keyword evidence="8" id="KW-0418">Kinase</keyword>
<dbReference type="InterPro" id="IPR011055">
    <property type="entry name" value="Dup_hybrid_motif"/>
</dbReference>
<evidence type="ECO:0000256" key="7">
    <source>
        <dbReference type="ARBA" id="ARBA00022692"/>
    </source>
</evidence>
<evidence type="ECO:0000256" key="11">
    <source>
        <dbReference type="PROSITE-ProRule" id="PRU00421"/>
    </source>
</evidence>
<protein>
    <submittedName>
        <fullName evidence="16">Phosphotransferase system sugar-specific permease eiia type 1</fullName>
    </submittedName>
</protein>
<feature type="domain" description="PTS EIIA type-1" evidence="13">
    <location>
        <begin position="487"/>
        <end position="591"/>
    </location>
</feature>
<dbReference type="InterPro" id="IPR003352">
    <property type="entry name" value="PTS_EIIC"/>
</dbReference>
<feature type="transmembrane region" description="Helical" evidence="12">
    <location>
        <begin position="174"/>
        <end position="192"/>
    </location>
</feature>
<dbReference type="Pfam" id="PF00358">
    <property type="entry name" value="PTS_EIIA_1"/>
    <property type="match status" value="1"/>
</dbReference>
<evidence type="ECO:0000256" key="4">
    <source>
        <dbReference type="ARBA" id="ARBA00022597"/>
    </source>
</evidence>
<dbReference type="RefSeq" id="WP_122629772.1">
    <property type="nucleotide sequence ID" value="NZ_UPPP01000105.1"/>
</dbReference>
<dbReference type="NCBIfam" id="TIGR01995">
    <property type="entry name" value="PTS-II-ABC-beta"/>
    <property type="match status" value="1"/>
</dbReference>
<dbReference type="GO" id="GO:0008982">
    <property type="term" value="F:protein-N(PI)-phosphohistidine-sugar phosphotransferase activity"/>
    <property type="evidence" value="ECO:0007669"/>
    <property type="project" value="InterPro"/>
</dbReference>
<feature type="transmembrane region" description="Helical" evidence="12">
    <location>
        <begin position="242"/>
        <end position="264"/>
    </location>
</feature>
<evidence type="ECO:0000256" key="5">
    <source>
        <dbReference type="ARBA" id="ARBA00022679"/>
    </source>
</evidence>
<dbReference type="PROSITE" id="PS51098">
    <property type="entry name" value="PTS_EIIB_TYPE_1"/>
    <property type="match status" value="1"/>
</dbReference>
<dbReference type="PROSITE" id="PS01035">
    <property type="entry name" value="PTS_EIIB_TYPE_1_CYS"/>
    <property type="match status" value="1"/>
</dbReference>
<dbReference type="FunFam" id="2.70.70.10:FF:000001">
    <property type="entry name" value="PTS system glucose-specific IIA component"/>
    <property type="match status" value="1"/>
</dbReference>
<evidence type="ECO:0000256" key="1">
    <source>
        <dbReference type="ARBA" id="ARBA00004651"/>
    </source>
</evidence>
<dbReference type="EMBL" id="UPPP01000105">
    <property type="protein sequence ID" value="VBB08937.1"/>
    <property type="molecule type" value="Genomic_DNA"/>
</dbReference>
<sequence>MDYSQLAANIICNVGGEENVISLVHCATRLRFKLKNRNDADKKAIKNLPGVLQVVESGGQFQIVIGNEVSDVYRAIAKMTRLDLTGEGKNTGKPAGSLLNQAIDLISGIFTPLLGAMAGAGMLKGLLTVAVALNWLTPAEGTYQILFAAADSLFYFLPLVLAFTAARKFDTDPYVAVIVAGTLLYPGLVAALNKGISLSFLGIPVVLTNYATSVVPIILAVYALSKLEPLLNQRIHASVRRFLTPLILLVVIVPLTLIVFGPFGTYVSKWIGAGYSFIYEGSPILAGIFMGAFWQTFVIFGLHWGLVPIMINNLTQYGADTFATLITPAVFAQAGAALGVWLKSKQREVREIAGPAALSGIIGITEPAIYGITLRYKKPFILGSIAGAIGGGVAGLSGAAALAFAIPGLMTLPVFFGKGFGMFAGGIALAFGLAAVLTYFFGYKDEKEAQAAAAEAAAGVRPDVLFNKGNIASPLTGRLLLLRDVKDKVFASGALGKGIAIFPKEGKLFSPVNGIVTTVFPTGHAIGITAEDGIEVLIHVGLNTVQLVGQFFDVMVEQGSAVKQGDLLLQFNMEEIEKAGYDLSTPVIITNSDCYLDVIPADEKNTQAGELLLTIVK</sequence>
<dbReference type="NCBIfam" id="TIGR00830">
    <property type="entry name" value="PTBA"/>
    <property type="match status" value="1"/>
</dbReference>
<dbReference type="InterPro" id="IPR001127">
    <property type="entry name" value="PTS_EIIA_1_perm"/>
</dbReference>
<evidence type="ECO:0000256" key="12">
    <source>
        <dbReference type="SAM" id="Phobius"/>
    </source>
</evidence>
<dbReference type="PROSITE" id="PS00371">
    <property type="entry name" value="PTS_EIIA_TYPE_1_HIS"/>
    <property type="match status" value="1"/>
</dbReference>
<evidence type="ECO:0000256" key="3">
    <source>
        <dbReference type="ARBA" id="ARBA00022475"/>
    </source>
</evidence>
<evidence type="ECO:0000256" key="9">
    <source>
        <dbReference type="ARBA" id="ARBA00022989"/>
    </source>
</evidence>
<dbReference type="GO" id="GO:0005886">
    <property type="term" value="C:plasma membrane"/>
    <property type="evidence" value="ECO:0007669"/>
    <property type="project" value="UniProtKB-SubCell"/>
</dbReference>
<keyword evidence="5 16" id="KW-0808">Transferase</keyword>
<proteinExistence type="predicted"/>
<evidence type="ECO:0000259" key="15">
    <source>
        <dbReference type="PROSITE" id="PS51103"/>
    </source>
</evidence>
<evidence type="ECO:0000256" key="8">
    <source>
        <dbReference type="ARBA" id="ARBA00022777"/>
    </source>
</evidence>
<keyword evidence="4" id="KW-0762">Sugar transport</keyword>
<dbReference type="Gene3D" id="2.70.70.10">
    <property type="entry name" value="Glucose Permease (Domain IIA)"/>
    <property type="match status" value="1"/>
</dbReference>
<feature type="transmembrane region" description="Helical" evidence="12">
    <location>
        <begin position="419"/>
        <end position="441"/>
    </location>
</feature>
<dbReference type="FunFam" id="3.30.1360.60:FF:000001">
    <property type="entry name" value="PTS system glucose-specific IIBC component PtsG"/>
    <property type="match status" value="1"/>
</dbReference>
<dbReference type="SUPFAM" id="SSF55604">
    <property type="entry name" value="Glucose permease domain IIB"/>
    <property type="match status" value="1"/>
</dbReference>
<evidence type="ECO:0000256" key="2">
    <source>
        <dbReference type="ARBA" id="ARBA00022448"/>
    </source>
</evidence>
<dbReference type="PANTHER" id="PTHR30175">
    <property type="entry name" value="PHOSPHOTRANSFERASE SYSTEM TRANSPORT PROTEIN"/>
    <property type="match status" value="1"/>
</dbReference>
<dbReference type="OrthoDB" id="92465at2"/>
<evidence type="ECO:0000256" key="6">
    <source>
        <dbReference type="ARBA" id="ARBA00022683"/>
    </source>
</evidence>
<evidence type="ECO:0000313" key="17">
    <source>
        <dbReference type="Proteomes" id="UP000277811"/>
    </source>
</evidence>
<dbReference type="GO" id="GO:0090589">
    <property type="term" value="F:protein-phosphocysteine-trehalose phosphotransferase system transporter activity"/>
    <property type="evidence" value="ECO:0007669"/>
    <property type="project" value="TreeGrafter"/>
</dbReference>
<dbReference type="GO" id="GO:0009401">
    <property type="term" value="P:phosphoenolpyruvate-dependent sugar phosphotransferase system"/>
    <property type="evidence" value="ECO:0007669"/>
    <property type="project" value="UniProtKB-KW"/>
</dbReference>
<dbReference type="InterPro" id="IPR013013">
    <property type="entry name" value="PTS_EIIC_1"/>
</dbReference>
<feature type="transmembrane region" description="Helical" evidence="12">
    <location>
        <begin position="319"/>
        <end position="340"/>
    </location>
</feature>
<gene>
    <name evidence="16" type="ORF">LUCI_4223</name>
</gene>
<feature type="transmembrane region" description="Helical" evidence="12">
    <location>
        <begin position="142"/>
        <end position="162"/>
    </location>
</feature>
<feature type="transmembrane region" description="Helical" evidence="12">
    <location>
        <begin position="198"/>
        <end position="222"/>
    </location>
</feature>
<comment type="subcellular location">
    <subcellularLocation>
        <location evidence="1">Cell membrane</location>
        <topology evidence="1">Multi-pass membrane protein</topology>
    </subcellularLocation>
</comment>
<keyword evidence="7 12" id="KW-0812">Transmembrane</keyword>
<keyword evidence="10 12" id="KW-0472">Membrane</keyword>
<keyword evidence="3" id="KW-1003">Cell membrane</keyword>
<evidence type="ECO:0000256" key="10">
    <source>
        <dbReference type="ARBA" id="ARBA00023136"/>
    </source>
</evidence>
<dbReference type="CDD" id="cd00212">
    <property type="entry name" value="PTS_IIB_glc"/>
    <property type="match status" value="1"/>
</dbReference>
<accession>A0A498RDE5</accession>
<organism evidence="16 17">
    <name type="scientific">Lucifera butyrica</name>
    <dbReference type="NCBI Taxonomy" id="1351585"/>
    <lineage>
        <taxon>Bacteria</taxon>
        <taxon>Bacillati</taxon>
        <taxon>Bacillota</taxon>
        <taxon>Negativicutes</taxon>
        <taxon>Veillonellales</taxon>
        <taxon>Veillonellaceae</taxon>
        <taxon>Lucifera</taxon>
    </lineage>
</organism>
<keyword evidence="2" id="KW-0813">Transport</keyword>
<feature type="transmembrane region" description="Helical" evidence="12">
    <location>
        <begin position="352"/>
        <end position="373"/>
    </location>
</feature>
<dbReference type="InterPro" id="IPR001996">
    <property type="entry name" value="PTS_IIB_1"/>
</dbReference>
<dbReference type="Pfam" id="PF00367">
    <property type="entry name" value="PTS_EIIB"/>
    <property type="match status" value="1"/>
</dbReference>
<dbReference type="InterPro" id="IPR050558">
    <property type="entry name" value="PTS_Sugar-Specific_Components"/>
</dbReference>
<evidence type="ECO:0000313" key="16">
    <source>
        <dbReference type="EMBL" id="VBB08937.1"/>
    </source>
</evidence>
<feature type="domain" description="PTS EIIC type-1" evidence="15">
    <location>
        <begin position="104"/>
        <end position="457"/>
    </location>
</feature>
<dbReference type="InterPro" id="IPR036878">
    <property type="entry name" value="Glu_permease_IIB"/>
</dbReference>
<evidence type="ECO:0000259" key="14">
    <source>
        <dbReference type="PROSITE" id="PS51098"/>
    </source>
</evidence>
<feature type="transmembrane region" description="Helical" evidence="12">
    <location>
        <begin position="284"/>
        <end position="307"/>
    </location>
</feature>
<feature type="transmembrane region" description="Helical" evidence="12">
    <location>
        <begin position="113"/>
        <end position="136"/>
    </location>
</feature>
<keyword evidence="6" id="KW-0598">Phosphotransferase system</keyword>
<dbReference type="Proteomes" id="UP000277811">
    <property type="component" value="Unassembled WGS sequence"/>
</dbReference>
<dbReference type="PROSITE" id="PS51093">
    <property type="entry name" value="PTS_EIIA_TYPE_1"/>
    <property type="match status" value="1"/>
</dbReference>
<dbReference type="GO" id="GO:0015771">
    <property type="term" value="P:trehalose transport"/>
    <property type="evidence" value="ECO:0007669"/>
    <property type="project" value="TreeGrafter"/>
</dbReference>
<feature type="domain" description="PTS EIIB type-1" evidence="14">
    <location>
        <begin position="4"/>
        <end position="86"/>
    </location>
</feature>
<dbReference type="GO" id="GO:0016301">
    <property type="term" value="F:kinase activity"/>
    <property type="evidence" value="ECO:0007669"/>
    <property type="project" value="UniProtKB-KW"/>
</dbReference>
<reference evidence="16 17" key="1">
    <citation type="submission" date="2018-06" db="EMBL/GenBank/DDBJ databases">
        <authorList>
            <person name="Strepis N."/>
        </authorList>
    </citation>
    <scope>NUCLEOTIDE SEQUENCE [LARGE SCALE GENOMIC DNA]</scope>
    <source>
        <strain evidence="16">LUCI</strain>
    </source>
</reference>